<evidence type="ECO:0000256" key="3">
    <source>
        <dbReference type="SAM" id="Phobius"/>
    </source>
</evidence>
<evidence type="ECO:0000256" key="1">
    <source>
        <dbReference type="SAM" id="Coils"/>
    </source>
</evidence>
<dbReference type="AlphaFoldDB" id="A0AA97ATM2"/>
<keyword evidence="3" id="KW-0812">Transmembrane</keyword>
<organism evidence="4">
    <name type="scientific">Leptolyngbya boryana CZ1</name>
    <dbReference type="NCBI Taxonomy" id="3060204"/>
    <lineage>
        <taxon>Bacteria</taxon>
        <taxon>Bacillati</taxon>
        <taxon>Cyanobacteriota</taxon>
        <taxon>Cyanophyceae</taxon>
        <taxon>Leptolyngbyales</taxon>
        <taxon>Leptolyngbyaceae</taxon>
        <taxon>Leptolyngbya group</taxon>
        <taxon>Leptolyngbya</taxon>
    </lineage>
</organism>
<gene>
    <name evidence="4" type="ORF">Q2T42_16115</name>
</gene>
<dbReference type="InterPro" id="IPR047709">
    <property type="entry name" value="HpsJ-like"/>
</dbReference>
<feature type="transmembrane region" description="Helical" evidence="3">
    <location>
        <begin position="86"/>
        <end position="104"/>
    </location>
</feature>
<keyword evidence="3" id="KW-0472">Membrane</keyword>
<dbReference type="NCBIfam" id="NF038305">
    <property type="entry name" value="HpsJ_fam"/>
    <property type="match status" value="1"/>
</dbReference>
<feature type="coiled-coil region" evidence="1">
    <location>
        <begin position="200"/>
        <end position="231"/>
    </location>
</feature>
<name>A0AA97ATM2_LEPBY</name>
<dbReference type="EMBL" id="CP130144">
    <property type="protein sequence ID" value="WNZ43376.1"/>
    <property type="molecule type" value="Genomic_DNA"/>
</dbReference>
<feature type="transmembrane region" description="Helical" evidence="3">
    <location>
        <begin position="116"/>
        <end position="136"/>
    </location>
</feature>
<protein>
    <submittedName>
        <fullName evidence="4">HpsJ family protein</fullName>
    </submittedName>
</protein>
<keyword evidence="3" id="KW-1133">Transmembrane helix</keyword>
<feature type="transmembrane region" description="Helical" evidence="3">
    <location>
        <begin position="233"/>
        <end position="252"/>
    </location>
</feature>
<feature type="transmembrane region" description="Helical" evidence="3">
    <location>
        <begin position="49"/>
        <end position="66"/>
    </location>
</feature>
<feature type="coiled-coil region" evidence="1">
    <location>
        <begin position="146"/>
        <end position="173"/>
    </location>
</feature>
<accession>A0AA97ATM2</accession>
<feature type="compositionally biased region" description="Low complexity" evidence="2">
    <location>
        <begin position="21"/>
        <end position="32"/>
    </location>
</feature>
<proteinExistence type="predicted"/>
<reference evidence="4" key="1">
    <citation type="journal article" date="2023" name="Plants (Basel)">
        <title>Genomic Analysis of Leptolyngbya boryana CZ1 Reveals Efficient Carbon Fixation Modules.</title>
        <authorList>
            <person name="Bai X."/>
            <person name="Wang H."/>
            <person name="Cheng W."/>
            <person name="Wang J."/>
            <person name="Ma M."/>
            <person name="Hu H."/>
            <person name="Song Z."/>
            <person name="Ma H."/>
            <person name="Fan Y."/>
            <person name="Du C."/>
            <person name="Xu J."/>
        </authorList>
    </citation>
    <scope>NUCLEOTIDE SEQUENCE</scope>
    <source>
        <strain evidence="4">CZ1</strain>
    </source>
</reference>
<evidence type="ECO:0000256" key="2">
    <source>
        <dbReference type="SAM" id="MobiDB-lite"/>
    </source>
</evidence>
<reference evidence="4" key="2">
    <citation type="submission" date="2023-07" db="EMBL/GenBank/DDBJ databases">
        <authorList>
            <person name="Bai X.-H."/>
            <person name="Wang H.-H."/>
            <person name="Wang J."/>
            <person name="Ma M.-Y."/>
            <person name="Hu H.-H."/>
            <person name="Song Z.-L."/>
            <person name="Ma H.-G."/>
            <person name="Fan Y."/>
            <person name="Du C.-Y."/>
            <person name="Xu J.-C."/>
        </authorList>
    </citation>
    <scope>NUCLEOTIDE SEQUENCE</scope>
    <source>
        <strain evidence="4">CZ1</strain>
    </source>
</reference>
<feature type="region of interest" description="Disordered" evidence="2">
    <location>
        <begin position="1"/>
        <end position="32"/>
    </location>
</feature>
<sequence>MTLSQNSQGAAEDPRDDRESIATPSPIPTTESTSSGIYFLKTLPVLRSIGYGLLSISFVDLLYILLPLNLTNPVWEYRITGDLIRLVPVPMLAFMLVFYGETAARRRLERPILRTLSWSTLLFGVVLLLMIPLTVINTMRISSYNNDQISTQIRQQKLQLDNTRSQLEKADSSQLQNLIPIPDQKTGNLPNAPKNPEEAKAQILSNLQKARETAENQATEARKNVKENLTKNSIKLILEALIAGCLFLYTWYVTGWARRRFANAYEDKAQELDPTIAKKLPPSRRRRRR</sequence>
<dbReference type="RefSeq" id="WP_316425692.1">
    <property type="nucleotide sequence ID" value="NZ_CP130144.1"/>
</dbReference>
<evidence type="ECO:0000313" key="4">
    <source>
        <dbReference type="EMBL" id="WNZ43376.1"/>
    </source>
</evidence>
<keyword evidence="1" id="KW-0175">Coiled coil</keyword>